<dbReference type="PANTHER" id="PTHR43459">
    <property type="entry name" value="ENOYL-COA HYDRATASE"/>
    <property type="match status" value="1"/>
</dbReference>
<protein>
    <submittedName>
        <fullName evidence="2">2-(1,2-epoxy-1,2-dihydrophenyl)acetyl-CoA isomerase</fullName>
    </submittedName>
</protein>
<dbReference type="RefSeq" id="WP_090848223.1">
    <property type="nucleotide sequence ID" value="NZ_FNXG01000004.1"/>
</dbReference>
<dbReference type="GO" id="GO:0016853">
    <property type="term" value="F:isomerase activity"/>
    <property type="evidence" value="ECO:0007669"/>
    <property type="project" value="UniProtKB-KW"/>
</dbReference>
<dbReference type="STRING" id="65735.SAMN04488075_2274"/>
<comment type="similarity">
    <text evidence="1">Belongs to the enoyl-CoA hydratase/isomerase family.</text>
</comment>
<dbReference type="Proteomes" id="UP000199125">
    <property type="component" value="Unassembled WGS sequence"/>
</dbReference>
<evidence type="ECO:0000256" key="1">
    <source>
        <dbReference type="ARBA" id="ARBA00005254"/>
    </source>
</evidence>
<dbReference type="InterPro" id="IPR014748">
    <property type="entry name" value="Enoyl-CoA_hydra_C"/>
</dbReference>
<dbReference type="Pfam" id="PF00378">
    <property type="entry name" value="ECH_1"/>
    <property type="match status" value="1"/>
</dbReference>
<reference evidence="3" key="1">
    <citation type="submission" date="2016-10" db="EMBL/GenBank/DDBJ databases">
        <authorList>
            <person name="Varghese N."/>
            <person name="Submissions S."/>
        </authorList>
    </citation>
    <scope>NUCLEOTIDE SEQUENCE [LARGE SCALE GENOMIC DNA]</scope>
    <source>
        <strain evidence="3">DSM 11593</strain>
    </source>
</reference>
<name>A0A1H6MYD0_9RHOB</name>
<dbReference type="Gene3D" id="1.10.12.10">
    <property type="entry name" value="Lyase 2-enoyl-coa Hydratase, Chain A, domain 2"/>
    <property type="match status" value="1"/>
</dbReference>
<organism evidence="2 3">
    <name type="scientific">Paracoccus alkenifer</name>
    <dbReference type="NCBI Taxonomy" id="65735"/>
    <lineage>
        <taxon>Bacteria</taxon>
        <taxon>Pseudomonadati</taxon>
        <taxon>Pseudomonadota</taxon>
        <taxon>Alphaproteobacteria</taxon>
        <taxon>Rhodobacterales</taxon>
        <taxon>Paracoccaceae</taxon>
        <taxon>Paracoccus</taxon>
    </lineage>
</organism>
<dbReference type="AlphaFoldDB" id="A0A1H6MYD0"/>
<dbReference type="InterPro" id="IPR001753">
    <property type="entry name" value="Enoyl-CoA_hydra/iso"/>
</dbReference>
<dbReference type="SUPFAM" id="SSF52096">
    <property type="entry name" value="ClpP/crotonase"/>
    <property type="match status" value="1"/>
</dbReference>
<evidence type="ECO:0000313" key="2">
    <source>
        <dbReference type="EMBL" id="SEI02765.1"/>
    </source>
</evidence>
<dbReference type="CDD" id="cd06558">
    <property type="entry name" value="crotonase-like"/>
    <property type="match status" value="1"/>
</dbReference>
<accession>A0A1H6MYD0</accession>
<dbReference type="PANTHER" id="PTHR43459:SF1">
    <property type="entry name" value="EG:BACN32G11.4 PROTEIN"/>
    <property type="match status" value="1"/>
</dbReference>
<dbReference type="InterPro" id="IPR029045">
    <property type="entry name" value="ClpP/crotonase-like_dom_sf"/>
</dbReference>
<evidence type="ECO:0000313" key="3">
    <source>
        <dbReference type="Proteomes" id="UP000199125"/>
    </source>
</evidence>
<dbReference type="OrthoDB" id="9781757at2"/>
<proteinExistence type="inferred from homology"/>
<keyword evidence="3" id="KW-1185">Reference proteome</keyword>
<dbReference type="Gene3D" id="3.90.226.10">
    <property type="entry name" value="2-enoyl-CoA Hydratase, Chain A, domain 1"/>
    <property type="match status" value="1"/>
</dbReference>
<dbReference type="EMBL" id="FNXG01000004">
    <property type="protein sequence ID" value="SEI02765.1"/>
    <property type="molecule type" value="Genomic_DNA"/>
</dbReference>
<gene>
    <name evidence="2" type="ORF">SAMN04488075_2274</name>
</gene>
<keyword evidence="2" id="KW-0413">Isomerase</keyword>
<sequence length="260" mass="27310">MDSATGWEDVRLELSGGVARITLCRPARRNAMRNRSADELLAALRAAETGDARAVLLTGEGAAFGAGYDLSTLDPGAVPDLAQVLDDHFNPLIRALRESPLPVVAAVQGACAGASVGVALAADIVIAGRSAFFYEPFVGIALVPDAGNTLFLPRVAGRIRASAAMLLGDRIPAAEAERWGLVWRVVDDDALLPEAESICARLAERPAAALAATKRLIARAAEPDLDAMLDMERDLQGEAGRGPEMRAAIDAFFASRKGAR</sequence>